<keyword evidence="2" id="KW-1185">Reference proteome</keyword>
<reference evidence="1" key="1">
    <citation type="journal article" date="2020" name="Stud. Mycol.">
        <title>101 Dothideomycetes genomes: a test case for predicting lifestyles and emergence of pathogens.</title>
        <authorList>
            <person name="Haridas S."/>
            <person name="Albert R."/>
            <person name="Binder M."/>
            <person name="Bloem J."/>
            <person name="Labutti K."/>
            <person name="Salamov A."/>
            <person name="Andreopoulos B."/>
            <person name="Baker S."/>
            <person name="Barry K."/>
            <person name="Bills G."/>
            <person name="Bluhm B."/>
            <person name="Cannon C."/>
            <person name="Castanera R."/>
            <person name="Culley D."/>
            <person name="Daum C."/>
            <person name="Ezra D."/>
            <person name="Gonzalez J."/>
            <person name="Henrissat B."/>
            <person name="Kuo A."/>
            <person name="Liang C."/>
            <person name="Lipzen A."/>
            <person name="Lutzoni F."/>
            <person name="Magnuson J."/>
            <person name="Mondo S."/>
            <person name="Nolan M."/>
            <person name="Ohm R."/>
            <person name="Pangilinan J."/>
            <person name="Park H.-J."/>
            <person name="Ramirez L."/>
            <person name="Alfaro M."/>
            <person name="Sun H."/>
            <person name="Tritt A."/>
            <person name="Yoshinaga Y."/>
            <person name="Zwiers L.-H."/>
            <person name="Turgeon B."/>
            <person name="Goodwin S."/>
            <person name="Spatafora J."/>
            <person name="Crous P."/>
            <person name="Grigoriev I."/>
        </authorList>
    </citation>
    <scope>NUCLEOTIDE SEQUENCE</scope>
    <source>
        <strain evidence="1">CBS 122681</strain>
    </source>
</reference>
<gene>
    <name evidence="1" type="ORF">K491DRAFT_758661</name>
</gene>
<protein>
    <submittedName>
        <fullName evidence="1">Uncharacterized protein</fullName>
    </submittedName>
</protein>
<evidence type="ECO:0000313" key="1">
    <source>
        <dbReference type="EMBL" id="KAF2654784.1"/>
    </source>
</evidence>
<organism evidence="1 2">
    <name type="scientific">Lophiostoma macrostomum CBS 122681</name>
    <dbReference type="NCBI Taxonomy" id="1314788"/>
    <lineage>
        <taxon>Eukaryota</taxon>
        <taxon>Fungi</taxon>
        <taxon>Dikarya</taxon>
        <taxon>Ascomycota</taxon>
        <taxon>Pezizomycotina</taxon>
        <taxon>Dothideomycetes</taxon>
        <taxon>Pleosporomycetidae</taxon>
        <taxon>Pleosporales</taxon>
        <taxon>Lophiostomataceae</taxon>
        <taxon>Lophiostoma</taxon>
    </lineage>
</organism>
<proteinExistence type="predicted"/>
<name>A0A6A6T892_9PLEO</name>
<dbReference type="EMBL" id="MU004358">
    <property type="protein sequence ID" value="KAF2654784.1"/>
    <property type="molecule type" value="Genomic_DNA"/>
</dbReference>
<dbReference type="Proteomes" id="UP000799324">
    <property type="component" value="Unassembled WGS sequence"/>
</dbReference>
<sequence>MLREVTEVFRALVARLGAVFRMRMFQSYGAYHATRHVAQQLSRTELVSAIGTAYFVKTTSSESEMDGKRETQSTCPYDVESCTEKVSLLPETTFNVRQSEDQPAERRQRAFIHGQILAKLLELCILVVVFRYSWGYFQHSYANKPVDDPAISSYINPVLQHALPPSLQYDYCTPVTIYKKEEHFEIDLSSEGPKKFQFLDSTDAKAMTNLRGRRRIYVEKGIQSQPSDIWIYIRTQSSYAADLENLAVESANSTFTIEYVPSTPSTDFCTEVEITVFLRPDIGTPVELLEIQTPVFDIYLGHELNWEINNLVTHTQYGYTQIDALSPSRYDRMIVHNMSVSAFNNSIFIYGMTAPRENFSLRNGHGHILIIDLLPNYFDLDETLNLKSFSLSSISGYLEMGAPLDPPMVWPEKDYTHHLTMTTVSGDIRVQAPQGSFTNLSSTTGNIGVYMAPFSTSNAELQSSIYTTTQTGNIRFFVPKTANLAHPRGGPRFNPAKNMYSEHATEQGNMQLWYGPNWWGELEGEVGRGEVKLKGDSLERVVKGDGFVRAERGTRGSSRIQARVGEGSLDVFLGDWKTW</sequence>
<dbReference type="OrthoDB" id="3539644at2759"/>
<dbReference type="AlphaFoldDB" id="A0A6A6T892"/>
<evidence type="ECO:0000313" key="2">
    <source>
        <dbReference type="Proteomes" id="UP000799324"/>
    </source>
</evidence>
<accession>A0A6A6T892</accession>